<dbReference type="EMBL" id="JAMPKK010000074">
    <property type="protein sequence ID" value="MEP0867517.1"/>
    <property type="molecule type" value="Genomic_DNA"/>
</dbReference>
<protein>
    <submittedName>
        <fullName evidence="2">Choice-of-anchor K domain-containing protein</fullName>
    </submittedName>
</protein>
<sequence>MLVKFTNVQFKLATAALSITAVVGITGQAQAITFTGTSSGSWGLPTNPSSSTFLSNQNGGINNRLTWGDPAAGSFTNFVQYDGVGFSASKDSLFNLGNLSYRNGATFDNFDGDFPLSVALSLSNPLSTTETFDFSFNIFNTPNDTGNPVLDGDRLRFSTAGVSSQMFSYQGVDYTLELVGFSSDGGNTVVSEFNAPEQSTARASLFGKLTAVEPPAKTPEPASVVSLSLLGIYGAARRKGSKLKAVKVAVSSK</sequence>
<feature type="chain" id="PRO_5047497079" evidence="1">
    <location>
        <begin position="32"/>
        <end position="253"/>
    </location>
</feature>
<proteinExistence type="predicted"/>
<organism evidence="2 3">
    <name type="scientific">Funiculus sociatus GB2-A5</name>
    <dbReference type="NCBI Taxonomy" id="2933946"/>
    <lineage>
        <taxon>Bacteria</taxon>
        <taxon>Bacillati</taxon>
        <taxon>Cyanobacteriota</taxon>
        <taxon>Cyanophyceae</taxon>
        <taxon>Coleofasciculales</taxon>
        <taxon>Coleofasciculaceae</taxon>
        <taxon>Funiculus</taxon>
    </lineage>
</organism>
<name>A0ABV0JY10_9CYAN</name>
<dbReference type="InterPro" id="IPR047995">
    <property type="entry name" value="Choice_anch_K"/>
</dbReference>
<reference evidence="2 3" key="1">
    <citation type="submission" date="2022-04" db="EMBL/GenBank/DDBJ databases">
        <title>Positive selection, recombination, and allopatry shape intraspecific diversity of widespread and dominant cyanobacteria.</title>
        <authorList>
            <person name="Wei J."/>
            <person name="Shu W."/>
            <person name="Hu C."/>
        </authorList>
    </citation>
    <scope>NUCLEOTIDE SEQUENCE [LARGE SCALE GENOMIC DNA]</scope>
    <source>
        <strain evidence="2 3">GB2-A5</strain>
    </source>
</reference>
<dbReference type="Proteomes" id="UP001442494">
    <property type="component" value="Unassembled WGS sequence"/>
</dbReference>
<gene>
    <name evidence="2" type="ORF">NDI37_23995</name>
</gene>
<keyword evidence="1" id="KW-0732">Signal</keyword>
<dbReference type="NCBIfam" id="NF038131">
    <property type="entry name" value="choice_anch_K"/>
    <property type="match status" value="1"/>
</dbReference>
<accession>A0ABV0JY10</accession>
<feature type="signal peptide" evidence="1">
    <location>
        <begin position="1"/>
        <end position="31"/>
    </location>
</feature>
<keyword evidence="3" id="KW-1185">Reference proteome</keyword>
<comment type="caution">
    <text evidence="2">The sequence shown here is derived from an EMBL/GenBank/DDBJ whole genome shotgun (WGS) entry which is preliminary data.</text>
</comment>
<evidence type="ECO:0000313" key="3">
    <source>
        <dbReference type="Proteomes" id="UP001442494"/>
    </source>
</evidence>
<evidence type="ECO:0000313" key="2">
    <source>
        <dbReference type="EMBL" id="MEP0867517.1"/>
    </source>
</evidence>
<evidence type="ECO:0000256" key="1">
    <source>
        <dbReference type="SAM" id="SignalP"/>
    </source>
</evidence>
<dbReference type="RefSeq" id="WP_190425427.1">
    <property type="nucleotide sequence ID" value="NZ_JAMPKK010000074.1"/>
</dbReference>